<accession>A0A0P6EBL3</accession>
<reference evidence="1" key="1">
    <citation type="submission" date="2015-10" db="EMBL/GenBank/DDBJ databases">
        <title>EvidentialGene: Evidence-directed Construction of Complete mRNA Transcriptomes without Genomes.</title>
        <authorList>
            <person name="Gilbert D.G."/>
        </authorList>
    </citation>
    <scope>NUCLEOTIDE SEQUENCE</scope>
</reference>
<organism evidence="1">
    <name type="scientific">Daphnia magna</name>
    <dbReference type="NCBI Taxonomy" id="35525"/>
    <lineage>
        <taxon>Eukaryota</taxon>
        <taxon>Metazoa</taxon>
        <taxon>Ecdysozoa</taxon>
        <taxon>Arthropoda</taxon>
        <taxon>Crustacea</taxon>
        <taxon>Branchiopoda</taxon>
        <taxon>Diplostraca</taxon>
        <taxon>Cladocera</taxon>
        <taxon>Anomopoda</taxon>
        <taxon>Daphniidae</taxon>
        <taxon>Daphnia</taxon>
    </lineage>
</organism>
<sequence>MMSVTIAFKHIPANVTDIMSRSHFFLAALFLTVMVAYCSAIPVEVEKPAVSVVVSADPAVENARPKRQFLAGLLIGKALGAGYGYGLGRSAYYGGYGHSYGGYGYPGPYGGYGYGGYRYW</sequence>
<evidence type="ECO:0000313" key="1">
    <source>
        <dbReference type="EMBL" id="JAN29658.1"/>
    </source>
</evidence>
<name>A0A0P6EBL3_9CRUS</name>
<dbReference type="EMBL" id="GDIQ01065079">
    <property type="protein sequence ID" value="JAN29658.1"/>
    <property type="molecule type" value="Transcribed_RNA"/>
</dbReference>
<dbReference type="AlphaFoldDB" id="A0A0P6EBL3"/>
<protein>
    <submittedName>
        <fullName evidence="1">Uncharacterized protein</fullName>
    </submittedName>
</protein>
<proteinExistence type="predicted"/>